<reference evidence="5 6" key="1">
    <citation type="submission" date="2016-11" db="EMBL/GenBank/DDBJ databases">
        <authorList>
            <person name="Jaros S."/>
            <person name="Januszkiewicz K."/>
            <person name="Wedrychowicz H."/>
        </authorList>
    </citation>
    <scope>NUCLEOTIDE SEQUENCE [LARGE SCALE GENOMIC DNA]</scope>
    <source>
        <strain evidence="5 6">ATCC 23634</strain>
    </source>
</reference>
<name>A0A1K2HY94_9HYPH</name>
<gene>
    <name evidence="5" type="ORF">SAMN02983003_2124</name>
</gene>
<dbReference type="EMBL" id="FPKU01000002">
    <property type="protein sequence ID" value="SFZ84629.1"/>
    <property type="molecule type" value="Genomic_DNA"/>
</dbReference>
<keyword evidence="2" id="KW-0808">Transferase</keyword>
<evidence type="ECO:0000313" key="5">
    <source>
        <dbReference type="EMBL" id="SFZ84629.1"/>
    </source>
</evidence>
<dbReference type="Gene3D" id="3.20.20.70">
    <property type="entry name" value="Aldolase class I"/>
    <property type="match status" value="1"/>
</dbReference>
<accession>A0A1K2HY94</accession>
<dbReference type="Pfam" id="PF05853">
    <property type="entry name" value="BKACE"/>
    <property type="match status" value="1"/>
</dbReference>
<dbReference type="InterPro" id="IPR013785">
    <property type="entry name" value="Aldolase_TIM"/>
</dbReference>
<organism evidence="5 6">
    <name type="scientific">Devosia enhydra</name>
    <dbReference type="NCBI Taxonomy" id="665118"/>
    <lineage>
        <taxon>Bacteria</taxon>
        <taxon>Pseudomonadati</taxon>
        <taxon>Pseudomonadota</taxon>
        <taxon>Alphaproteobacteria</taxon>
        <taxon>Hyphomicrobiales</taxon>
        <taxon>Devosiaceae</taxon>
        <taxon>Devosia</taxon>
    </lineage>
</organism>
<keyword evidence="6" id="KW-1185">Reference proteome</keyword>
<dbReference type="AlphaFoldDB" id="A0A1K2HY94"/>
<evidence type="ECO:0000256" key="4">
    <source>
        <dbReference type="ARBA" id="ARBA00022833"/>
    </source>
</evidence>
<dbReference type="Proteomes" id="UP000183447">
    <property type="component" value="Unassembled WGS sequence"/>
</dbReference>
<evidence type="ECO:0000256" key="3">
    <source>
        <dbReference type="ARBA" id="ARBA00022723"/>
    </source>
</evidence>
<keyword evidence="3" id="KW-0479">Metal-binding</keyword>
<dbReference type="PANTHER" id="PTHR37418:SF2">
    <property type="entry name" value="3-KETO-5-AMINOHEXANOATE CLEAVAGE ENZYME"/>
    <property type="match status" value="1"/>
</dbReference>
<sequence>MVAPNGARRLKSDHPNLPMSIAETIACLVACRAEGADAAHVHVRDGLGGHWLDAGAYRELLAEARDRVPGMVVQVTSEAAGRYAPEAQMAMLRALLPPFASCAVRELALDLPAAIGFYREMAEAGVAIQHIVYGPGDLLRLDALLAGLPPARPAILCVAGAYEGRDAGPRELVDFVSALGRRDAEIMLCAFGATETRLLGAALALGLHVRVGFENGLVMADGTLAEDNAGRVAEIAALRQRLGLDSAERFTARALGAEAIDARP</sequence>
<evidence type="ECO:0000256" key="2">
    <source>
        <dbReference type="ARBA" id="ARBA00022679"/>
    </source>
</evidence>
<keyword evidence="4" id="KW-0862">Zinc</keyword>
<comment type="cofactor">
    <cofactor evidence="1">
        <name>Zn(2+)</name>
        <dbReference type="ChEBI" id="CHEBI:29105"/>
    </cofactor>
</comment>
<dbReference type="STRING" id="665118.SAMN02983003_2124"/>
<proteinExistence type="predicted"/>
<protein>
    <submittedName>
        <fullName evidence="5">Uncharacterized conserved protein, DUF849 family</fullName>
    </submittedName>
</protein>
<dbReference type="PANTHER" id="PTHR37418">
    <property type="entry name" value="3-KETO-5-AMINOHEXANOATE CLEAVAGE ENZYME-RELATED"/>
    <property type="match status" value="1"/>
</dbReference>
<dbReference type="InterPro" id="IPR008567">
    <property type="entry name" value="BKACE"/>
</dbReference>
<evidence type="ECO:0000313" key="6">
    <source>
        <dbReference type="Proteomes" id="UP000183447"/>
    </source>
</evidence>
<evidence type="ECO:0000256" key="1">
    <source>
        <dbReference type="ARBA" id="ARBA00001947"/>
    </source>
</evidence>
<dbReference type="GO" id="GO:0043720">
    <property type="term" value="F:3-keto-5-aminohexanoate cleavage activity"/>
    <property type="evidence" value="ECO:0007669"/>
    <property type="project" value="InterPro"/>
</dbReference>
<dbReference type="GO" id="GO:0046872">
    <property type="term" value="F:metal ion binding"/>
    <property type="evidence" value="ECO:0007669"/>
    <property type="project" value="UniProtKB-KW"/>
</dbReference>